<reference evidence="2 3" key="1">
    <citation type="journal article" date="2003" name="Extremophiles">
        <title>Halomonas glaciei sp. nov. isolated from fast ice of Adelie Land, Antarctica.</title>
        <authorList>
            <person name="Reddy G.S."/>
            <person name="Raghavan P.U."/>
            <person name="Sarita N.B."/>
            <person name="Prakash J.S."/>
            <person name="Nagesh N."/>
            <person name="Delille D."/>
            <person name="Shivaji S."/>
        </authorList>
    </citation>
    <scope>NUCLEOTIDE SEQUENCE [LARGE SCALE GENOMIC DNA]</scope>
    <source>
        <strain evidence="2 3">DD39</strain>
    </source>
</reference>
<name>A0A7Z0RZA8_9GAMM</name>
<proteinExistence type="predicted"/>
<protein>
    <submittedName>
        <fullName evidence="2">YHS domain-containing protein</fullName>
    </submittedName>
</protein>
<feature type="region of interest" description="Disordered" evidence="1">
    <location>
        <begin position="1"/>
        <end position="22"/>
    </location>
</feature>
<dbReference type="EMBL" id="JACCDE010000024">
    <property type="protein sequence ID" value="NYS79169.1"/>
    <property type="molecule type" value="Genomic_DNA"/>
</dbReference>
<evidence type="ECO:0000313" key="3">
    <source>
        <dbReference type="Proteomes" id="UP000526892"/>
    </source>
</evidence>
<keyword evidence="3" id="KW-1185">Reference proteome</keyword>
<comment type="caution">
    <text evidence="2">The sequence shown here is derived from an EMBL/GenBank/DDBJ whole genome shotgun (WGS) entry which is preliminary data.</text>
</comment>
<evidence type="ECO:0000313" key="2">
    <source>
        <dbReference type="EMBL" id="NYS79169.1"/>
    </source>
</evidence>
<sequence>MPPTEDVDPVCGKTVSTEQAKPSVHDGHDYFFCSRDCH</sequence>
<organism evidence="2 3">
    <name type="scientific">Vreelandella glaciei</name>
    <dbReference type="NCBI Taxonomy" id="186761"/>
    <lineage>
        <taxon>Bacteria</taxon>
        <taxon>Pseudomonadati</taxon>
        <taxon>Pseudomonadota</taxon>
        <taxon>Gammaproteobacteria</taxon>
        <taxon>Oceanospirillales</taxon>
        <taxon>Halomonadaceae</taxon>
        <taxon>Vreelandella</taxon>
    </lineage>
</organism>
<dbReference type="Proteomes" id="UP000526892">
    <property type="component" value="Unassembled WGS sequence"/>
</dbReference>
<accession>A0A7Z0RZA8</accession>
<evidence type="ECO:0000256" key="1">
    <source>
        <dbReference type="SAM" id="MobiDB-lite"/>
    </source>
</evidence>
<dbReference type="AlphaFoldDB" id="A0A7Z0RZA8"/>
<gene>
    <name evidence="2" type="ORF">HZS80_15845</name>
</gene>